<evidence type="ECO:0000313" key="3">
    <source>
        <dbReference type="EMBL" id="CAG8788980.1"/>
    </source>
</evidence>
<gene>
    <name evidence="3" type="ORF">GMARGA_LOCUS20916</name>
</gene>
<keyword evidence="1" id="KW-0175">Coiled coil</keyword>
<feature type="coiled-coil region" evidence="1">
    <location>
        <begin position="49"/>
        <end position="78"/>
    </location>
</feature>
<reference evidence="3 4" key="1">
    <citation type="submission" date="2021-06" db="EMBL/GenBank/DDBJ databases">
        <authorList>
            <person name="Kallberg Y."/>
            <person name="Tangrot J."/>
            <person name="Rosling A."/>
        </authorList>
    </citation>
    <scope>NUCLEOTIDE SEQUENCE [LARGE SCALE GENOMIC DNA]</scope>
    <source>
        <strain evidence="3 4">120-4 pot B 10/14</strain>
    </source>
</reference>
<feature type="compositionally biased region" description="Basic and acidic residues" evidence="2">
    <location>
        <begin position="161"/>
        <end position="178"/>
    </location>
</feature>
<evidence type="ECO:0000256" key="1">
    <source>
        <dbReference type="SAM" id="Coils"/>
    </source>
</evidence>
<feature type="compositionally biased region" description="Basic and acidic residues" evidence="2">
    <location>
        <begin position="187"/>
        <end position="200"/>
    </location>
</feature>
<proteinExistence type="predicted"/>
<feature type="non-terminal residue" evidence="3">
    <location>
        <position position="200"/>
    </location>
</feature>
<accession>A0ABN7VNW2</accession>
<protein>
    <submittedName>
        <fullName evidence="3">20848_t:CDS:1</fullName>
    </submittedName>
</protein>
<evidence type="ECO:0000256" key="2">
    <source>
        <dbReference type="SAM" id="MobiDB-lite"/>
    </source>
</evidence>
<name>A0ABN7VNW2_GIGMA</name>
<feature type="region of interest" description="Disordered" evidence="2">
    <location>
        <begin position="153"/>
        <end position="200"/>
    </location>
</feature>
<dbReference type="EMBL" id="CAJVQB010018825">
    <property type="protein sequence ID" value="CAG8788980.1"/>
    <property type="molecule type" value="Genomic_DNA"/>
</dbReference>
<comment type="caution">
    <text evidence="3">The sequence shown here is derived from an EMBL/GenBank/DDBJ whole genome shotgun (WGS) entry which is preliminary data.</text>
</comment>
<keyword evidence="4" id="KW-1185">Reference proteome</keyword>
<organism evidence="3 4">
    <name type="scientific">Gigaspora margarita</name>
    <dbReference type="NCBI Taxonomy" id="4874"/>
    <lineage>
        <taxon>Eukaryota</taxon>
        <taxon>Fungi</taxon>
        <taxon>Fungi incertae sedis</taxon>
        <taxon>Mucoromycota</taxon>
        <taxon>Glomeromycotina</taxon>
        <taxon>Glomeromycetes</taxon>
        <taxon>Diversisporales</taxon>
        <taxon>Gigasporaceae</taxon>
        <taxon>Gigaspora</taxon>
    </lineage>
</organism>
<evidence type="ECO:0000313" key="4">
    <source>
        <dbReference type="Proteomes" id="UP000789901"/>
    </source>
</evidence>
<dbReference type="Proteomes" id="UP000789901">
    <property type="component" value="Unassembled WGS sequence"/>
</dbReference>
<sequence>MPKDKKINQNVCQKAIKAALNSLNFLDYSSISKYNSSSSNQSTYKCITQANILEKNNLLKAEIKLLKEKNNKLKYENKNFKFIQEELETFKNLGTCPLKLALKYPTPQLPQIDSSVPTQLQKKRRTMLFARLLNNDESLKQLKEIDELEKSKTKAIKQKKEKAMQKKEKIKQKKEEAMRKKKKIKRKKEEIKQKKEEAAQ</sequence>